<accession>A0A1Y2FAX7</accession>
<dbReference type="CDD" id="cd10142">
    <property type="entry name" value="HD_SAS6_N"/>
    <property type="match status" value="1"/>
</dbReference>
<evidence type="ECO:0000256" key="5">
    <source>
        <dbReference type="ARBA" id="ARBA00023306"/>
    </source>
</evidence>
<name>A0A1Y2FAX7_9FUNG</name>
<protein>
    <recommendedName>
        <fullName evidence="8">Spindle assembly abnormal protein 6 N-terminal domain-containing protein</fullName>
    </recommendedName>
</protein>
<feature type="region of interest" description="Disordered" evidence="7">
    <location>
        <begin position="676"/>
        <end position="697"/>
    </location>
</feature>
<comment type="subcellular location">
    <subcellularLocation>
        <location evidence="1">Cytoplasm</location>
        <location evidence="1">Cytoskeleton</location>
        <location evidence="1">Microtubule organizing center</location>
        <location evidence="1">Centrosome</location>
    </subcellularLocation>
</comment>
<evidence type="ECO:0000256" key="1">
    <source>
        <dbReference type="ARBA" id="ARBA00004300"/>
    </source>
</evidence>
<gene>
    <name evidence="9" type="ORF">LY90DRAFT_16074</name>
</gene>
<keyword evidence="4" id="KW-0206">Cytoskeleton</keyword>
<feature type="coiled-coil region" evidence="6">
    <location>
        <begin position="434"/>
        <end position="496"/>
    </location>
</feature>
<dbReference type="Proteomes" id="UP000193920">
    <property type="component" value="Unassembled WGS sequence"/>
</dbReference>
<feature type="coiled-coil region" evidence="6">
    <location>
        <begin position="190"/>
        <end position="391"/>
    </location>
</feature>
<comment type="caution">
    <text evidence="9">The sequence shown here is derived from an EMBL/GenBank/DDBJ whole genome shotgun (WGS) entry which is preliminary data.</text>
</comment>
<keyword evidence="2" id="KW-0963">Cytoplasm</keyword>
<sequence>MENTTSSVDVIYYKKVPLVIKQTSILNSNTNKIVNINDQEKKNTGIYFQLSFSQRNNGRVKVLTIQITDPDDPFFLYTLEIGEDDFHVLKSEQNLLVDFQQFPISFTQLLDECINSKFDDSPKFVAKLINDSSKNSILQIIETNTFKHITHLSLSFIPGNDTSIKKYLSDLVKATKLENKNLKIKLEKSVTQLTGQLKSSESRISELTTELENEKINNSETVNKLKVQYSEDLLRVKESMLKEREELRVSLEKDKSQMEDKYNEMLNSLNQKHSSLNSTYSHVLAHSQSLETQLNTLQQQNDKVTHDYSSSKKDIESLNNNVKILERKLLEKEKDYEKLYDQLTNKSEKITEKDIKIKNNEKLLEELTRKNERLEEELDYHINQSKQWKESFNRTRNEINKGNQIIRHLQNELRSSKSKSKIKDEVTIKQEKLLEERHNTIKEQEKRIEEIKSQLKEKIEKIQTLSSQNEKISKELSESKERLEESTNVINYLQKQLNNDALSRPIGVSTFKSSKYSTFDFDKYSSPIAQNDFKARTHTSYLNKDNLPPTTSTTTKNSIKASTLFKSSNLNNIGYNSSNLMHNKPLLSPNKENISKILNPKLKLNSTIPRNVLENSNYDNLKKHIPSYSLDIDTKTATFNSHSNPKKESIDNSTIPTKITTNIPLDFNRYTISTTIPSSHNTNQTKPNSIPLKSNYF</sequence>
<evidence type="ECO:0000256" key="6">
    <source>
        <dbReference type="SAM" id="Coils"/>
    </source>
</evidence>
<evidence type="ECO:0000313" key="10">
    <source>
        <dbReference type="Proteomes" id="UP000193920"/>
    </source>
</evidence>
<dbReference type="PANTHER" id="PTHR44281">
    <property type="entry name" value="SPINDLE ASSEMBLY ABNORMAL PROTEIN 6 HOMOLOG"/>
    <property type="match status" value="1"/>
</dbReference>
<evidence type="ECO:0000313" key="9">
    <source>
        <dbReference type="EMBL" id="ORY81069.1"/>
    </source>
</evidence>
<dbReference type="OrthoDB" id="49058at2759"/>
<dbReference type="STRING" id="1754190.A0A1Y2FAX7"/>
<organism evidence="9 10">
    <name type="scientific">Neocallimastix californiae</name>
    <dbReference type="NCBI Taxonomy" id="1754190"/>
    <lineage>
        <taxon>Eukaryota</taxon>
        <taxon>Fungi</taxon>
        <taxon>Fungi incertae sedis</taxon>
        <taxon>Chytridiomycota</taxon>
        <taxon>Chytridiomycota incertae sedis</taxon>
        <taxon>Neocallimastigomycetes</taxon>
        <taxon>Neocallimastigales</taxon>
        <taxon>Neocallimastigaceae</taxon>
        <taxon>Neocallimastix</taxon>
    </lineage>
</organism>
<dbReference type="InterPro" id="IPR038558">
    <property type="entry name" value="SAS-6_N_sf"/>
</dbReference>
<feature type="domain" description="Spindle assembly abnormal protein 6 N-terminal" evidence="8">
    <location>
        <begin position="37"/>
        <end position="156"/>
    </location>
</feature>
<evidence type="ECO:0000256" key="7">
    <source>
        <dbReference type="SAM" id="MobiDB-lite"/>
    </source>
</evidence>
<keyword evidence="5" id="KW-0131">Cell cycle</keyword>
<reference evidence="9 10" key="1">
    <citation type="submission" date="2016-08" db="EMBL/GenBank/DDBJ databases">
        <title>A Parts List for Fungal Cellulosomes Revealed by Comparative Genomics.</title>
        <authorList>
            <consortium name="DOE Joint Genome Institute"/>
            <person name="Haitjema C.H."/>
            <person name="Gilmore S.P."/>
            <person name="Henske J.K."/>
            <person name="Solomon K.V."/>
            <person name="De Groot R."/>
            <person name="Kuo A."/>
            <person name="Mondo S.J."/>
            <person name="Salamov A.A."/>
            <person name="Labutti K."/>
            <person name="Zhao Z."/>
            <person name="Chiniquy J."/>
            <person name="Barry K."/>
            <person name="Brewer H.M."/>
            <person name="Purvine S.O."/>
            <person name="Wright A.T."/>
            <person name="Boxma B."/>
            <person name="Van Alen T."/>
            <person name="Hackstein J.H."/>
            <person name="Baker S.E."/>
            <person name="Grigoriev I.V."/>
            <person name="O'Malley M.A."/>
        </authorList>
    </citation>
    <scope>NUCLEOTIDE SEQUENCE [LARGE SCALE GENOMIC DNA]</scope>
    <source>
        <strain evidence="9 10">G1</strain>
    </source>
</reference>
<dbReference type="PANTHER" id="PTHR44281:SF2">
    <property type="entry name" value="SPINDLE ASSEMBLY ABNORMAL PROTEIN 6 HOMOLOG"/>
    <property type="match status" value="1"/>
</dbReference>
<keyword evidence="3 6" id="KW-0175">Coiled coil</keyword>
<evidence type="ECO:0000256" key="2">
    <source>
        <dbReference type="ARBA" id="ARBA00022490"/>
    </source>
</evidence>
<evidence type="ECO:0000259" key="8">
    <source>
        <dbReference type="Pfam" id="PF16531"/>
    </source>
</evidence>
<dbReference type="EMBL" id="MCOG01000011">
    <property type="protein sequence ID" value="ORY81069.1"/>
    <property type="molecule type" value="Genomic_DNA"/>
</dbReference>
<dbReference type="Pfam" id="PF16531">
    <property type="entry name" value="SAS-6_N"/>
    <property type="match status" value="1"/>
</dbReference>
<evidence type="ECO:0000256" key="3">
    <source>
        <dbReference type="ARBA" id="ARBA00023054"/>
    </source>
</evidence>
<dbReference type="Gene3D" id="2.170.210.20">
    <property type="entry name" value="Spindle assembly abnormal protein 6, N-terminal domain"/>
    <property type="match status" value="1"/>
</dbReference>
<proteinExistence type="predicted"/>
<dbReference type="AlphaFoldDB" id="A0A1Y2FAX7"/>
<keyword evidence="10" id="KW-1185">Reference proteome</keyword>
<dbReference type="InterPro" id="IPR032396">
    <property type="entry name" value="SAS-6_N"/>
</dbReference>
<evidence type="ECO:0000256" key="4">
    <source>
        <dbReference type="ARBA" id="ARBA00023212"/>
    </source>
</evidence>